<reference evidence="13" key="1">
    <citation type="submission" date="2019-02" db="EMBL/GenBank/DDBJ databases">
        <authorList>
            <person name="Gruber-Vodicka R. H."/>
            <person name="Seah K. B. B."/>
        </authorList>
    </citation>
    <scope>NUCLEOTIDE SEQUENCE</scope>
    <source>
        <strain evidence="14">BECK_DK161</strain>
        <strain evidence="13">BECK_DK47</strain>
    </source>
</reference>
<dbReference type="NCBIfam" id="TIGR01662">
    <property type="entry name" value="HAD-SF-IIIA"/>
    <property type="match status" value="1"/>
</dbReference>
<dbReference type="NCBIfam" id="NF007019">
    <property type="entry name" value="PRK09484.1"/>
    <property type="match status" value="1"/>
</dbReference>
<dbReference type="PANTHER" id="PTHR21485:SF3">
    <property type="entry name" value="N-ACYLNEURAMINATE CYTIDYLYLTRANSFERASE"/>
    <property type="match status" value="1"/>
</dbReference>
<feature type="binding site" evidence="12">
    <location>
        <position position="31"/>
    </location>
    <ligand>
        <name>Mg(2+)</name>
        <dbReference type="ChEBI" id="CHEBI:18420"/>
    </ligand>
</feature>
<organism evidence="13">
    <name type="scientific">Candidatus Kentrum sp. DK</name>
    <dbReference type="NCBI Taxonomy" id="2126562"/>
    <lineage>
        <taxon>Bacteria</taxon>
        <taxon>Pseudomonadati</taxon>
        <taxon>Pseudomonadota</taxon>
        <taxon>Gammaproteobacteria</taxon>
        <taxon>Candidatus Kentrum</taxon>
    </lineage>
</organism>
<dbReference type="AlphaFoldDB" id="A0A450RUL0"/>
<dbReference type="EC" id="3.1.3.45" evidence="5 11"/>
<keyword evidence="11" id="KW-0448">Lipopolysaccharide biosynthesis</keyword>
<name>A0A450RUL0_9GAMM</name>
<keyword evidence="9 11" id="KW-0460">Magnesium</keyword>
<keyword evidence="7 11" id="KW-0479">Metal-binding</keyword>
<feature type="binding site" evidence="12">
    <location>
        <position position="33"/>
    </location>
    <ligand>
        <name>substrate</name>
    </ligand>
</feature>
<gene>
    <name evidence="13" type="ORF">BECKDK2373B_GA0170837_100339</name>
    <name evidence="14" type="ORF">BECKDK2373C_GA0170839_106419</name>
</gene>
<evidence type="ECO:0000256" key="8">
    <source>
        <dbReference type="ARBA" id="ARBA00022801"/>
    </source>
</evidence>
<comment type="cofactor">
    <cofactor evidence="2 11 12">
        <name>Mg(2+)</name>
        <dbReference type="ChEBI" id="CHEBI:18420"/>
    </cofactor>
</comment>
<comment type="similarity">
    <text evidence="3 11">Belongs to the KdsC family.</text>
</comment>
<evidence type="ECO:0000256" key="5">
    <source>
        <dbReference type="ARBA" id="ARBA00013066"/>
    </source>
</evidence>
<comment type="function">
    <text evidence="11">Catalyzes the hydrolysis of 3-deoxy-D-manno-octulosonate 8-phosphate (KDO 8-P) to 3-deoxy-D-manno-octulosonate (KDO) and inorganic phosphate.</text>
</comment>
<dbReference type="Gene3D" id="3.40.50.1000">
    <property type="entry name" value="HAD superfamily/HAD-like"/>
    <property type="match status" value="1"/>
</dbReference>
<dbReference type="Pfam" id="PF00702">
    <property type="entry name" value="Hydrolase"/>
    <property type="match status" value="1"/>
</dbReference>
<accession>A0A450RUL0</accession>
<dbReference type="EMBL" id="CAADEX010000003">
    <property type="protein sequence ID" value="VFJ42886.1"/>
    <property type="molecule type" value="Genomic_DNA"/>
</dbReference>
<evidence type="ECO:0000256" key="2">
    <source>
        <dbReference type="ARBA" id="ARBA00001946"/>
    </source>
</evidence>
<dbReference type="NCBIfam" id="TIGR01670">
    <property type="entry name" value="KdsC-phosphatas"/>
    <property type="match status" value="1"/>
</dbReference>
<dbReference type="SUPFAM" id="SSF56784">
    <property type="entry name" value="HAD-like"/>
    <property type="match status" value="1"/>
</dbReference>
<dbReference type="FunFam" id="3.40.50.1000:FF:000029">
    <property type="entry name" value="3-deoxy-D-manno-octulosonate 8-phosphate phosphatase KdsC"/>
    <property type="match status" value="1"/>
</dbReference>
<dbReference type="GO" id="GO:0008781">
    <property type="term" value="F:N-acylneuraminate cytidylyltransferase activity"/>
    <property type="evidence" value="ECO:0007669"/>
    <property type="project" value="TreeGrafter"/>
</dbReference>
<dbReference type="PIRSF" id="PIRSF006118">
    <property type="entry name" value="KDO8-P_Ptase"/>
    <property type="match status" value="1"/>
</dbReference>
<dbReference type="InterPro" id="IPR036412">
    <property type="entry name" value="HAD-like_sf"/>
</dbReference>
<evidence type="ECO:0000256" key="1">
    <source>
        <dbReference type="ARBA" id="ARBA00000898"/>
    </source>
</evidence>
<dbReference type="CDD" id="cd01630">
    <property type="entry name" value="HAD_KDO-like"/>
    <property type="match status" value="1"/>
</dbReference>
<protein>
    <recommendedName>
        <fullName evidence="6 11">3-deoxy-D-manno-octulosonate 8-phosphate phosphatase KdsC</fullName>
        <ecNumber evidence="5 11">3.1.3.45</ecNumber>
    </recommendedName>
    <alternativeName>
        <fullName evidence="10 11">KDO 8-P phosphatase</fullName>
    </alternativeName>
</protein>
<evidence type="ECO:0000256" key="12">
    <source>
        <dbReference type="PIRSR" id="PIRSR006118-2"/>
    </source>
</evidence>
<dbReference type="GO" id="GO:0009103">
    <property type="term" value="P:lipopolysaccharide biosynthetic process"/>
    <property type="evidence" value="ECO:0007669"/>
    <property type="project" value="UniProtKB-UniRule"/>
</dbReference>
<evidence type="ECO:0000256" key="4">
    <source>
        <dbReference type="ARBA" id="ARBA00011881"/>
    </source>
</evidence>
<proteinExistence type="inferred from homology"/>
<dbReference type="PANTHER" id="PTHR21485">
    <property type="entry name" value="HAD SUPERFAMILY MEMBERS CMAS AND KDSC"/>
    <property type="match status" value="1"/>
</dbReference>
<sequence>MKPPVYDFARQHRVPPEVVERAADVRLVVFDVDGVLTDGRLYFDGAGNEYKAFHARDGHGLKILMQSGVEVGIITGRNSLVVARRAEELGITHLYQGALEKRPALDALLERLALPADRAAYVGDDVVDLPVMRQVRLAVAVADAHPLVAQYAHWRTPNAGGRGAARDVCELILWAQGTLATGLGVFPE</sequence>
<dbReference type="GO" id="GO:0019143">
    <property type="term" value="F:3-deoxy-manno-octulosonate-8-phosphatase activity"/>
    <property type="evidence" value="ECO:0007669"/>
    <property type="project" value="UniProtKB-UniRule"/>
</dbReference>
<comment type="subunit">
    <text evidence="4 11">Homotetramer.</text>
</comment>
<dbReference type="InterPro" id="IPR050793">
    <property type="entry name" value="CMP-NeuNAc_synthase"/>
</dbReference>
<evidence type="ECO:0000256" key="7">
    <source>
        <dbReference type="ARBA" id="ARBA00022723"/>
    </source>
</evidence>
<dbReference type="InterPro" id="IPR010023">
    <property type="entry name" value="KdsC_fam"/>
</dbReference>
<evidence type="ECO:0000256" key="3">
    <source>
        <dbReference type="ARBA" id="ARBA00005893"/>
    </source>
</evidence>
<evidence type="ECO:0000256" key="10">
    <source>
        <dbReference type="ARBA" id="ARBA00031051"/>
    </source>
</evidence>
<dbReference type="InterPro" id="IPR006549">
    <property type="entry name" value="HAD-SF_hydro_IIIA"/>
</dbReference>
<evidence type="ECO:0000313" key="13">
    <source>
        <dbReference type="EMBL" id="VFJ42886.1"/>
    </source>
</evidence>
<evidence type="ECO:0000256" key="11">
    <source>
        <dbReference type="PIRNR" id="PIRNR006118"/>
    </source>
</evidence>
<evidence type="ECO:0000256" key="9">
    <source>
        <dbReference type="ARBA" id="ARBA00022842"/>
    </source>
</evidence>
<feature type="binding site" evidence="12">
    <location>
        <position position="124"/>
    </location>
    <ligand>
        <name>Mg(2+)</name>
        <dbReference type="ChEBI" id="CHEBI:18420"/>
    </ligand>
</feature>
<comment type="catalytic activity">
    <reaction evidence="1 11">
        <text>3-deoxy-alpha-D-manno-2-octulosonate-8-phosphate + H2O = 3-deoxy-alpha-D-manno-oct-2-ulosonate + phosphate</text>
        <dbReference type="Rhea" id="RHEA:11500"/>
        <dbReference type="ChEBI" id="CHEBI:15377"/>
        <dbReference type="ChEBI" id="CHEBI:43474"/>
        <dbReference type="ChEBI" id="CHEBI:85985"/>
        <dbReference type="ChEBI" id="CHEBI:85986"/>
        <dbReference type="EC" id="3.1.3.45"/>
    </reaction>
</comment>
<dbReference type="EMBL" id="CAADEY010000064">
    <property type="protein sequence ID" value="VFJ58319.1"/>
    <property type="molecule type" value="Genomic_DNA"/>
</dbReference>
<keyword evidence="8 11" id="KW-0378">Hydrolase</keyword>
<dbReference type="SFLD" id="SFLDG01136">
    <property type="entry name" value="C1.6:_Phosphoserine_Phosphatas"/>
    <property type="match status" value="1"/>
</dbReference>
<evidence type="ECO:0000256" key="6">
    <source>
        <dbReference type="ARBA" id="ARBA00020092"/>
    </source>
</evidence>
<dbReference type="GO" id="GO:0046872">
    <property type="term" value="F:metal ion binding"/>
    <property type="evidence" value="ECO:0007669"/>
    <property type="project" value="UniProtKB-UniRule"/>
</dbReference>
<dbReference type="SFLD" id="SFLDG01138">
    <property type="entry name" value="C1.6.2:_Deoxy-d-mannose-octulo"/>
    <property type="match status" value="1"/>
</dbReference>
<dbReference type="SFLD" id="SFLDS00003">
    <property type="entry name" value="Haloacid_Dehalogenase"/>
    <property type="match status" value="1"/>
</dbReference>
<dbReference type="InterPro" id="IPR023214">
    <property type="entry name" value="HAD_sf"/>
</dbReference>
<evidence type="ECO:0000313" key="14">
    <source>
        <dbReference type="EMBL" id="VFJ58319.1"/>
    </source>
</evidence>